<evidence type="ECO:0000259" key="2">
    <source>
        <dbReference type="Pfam" id="PF07179"/>
    </source>
</evidence>
<dbReference type="RefSeq" id="WP_184215611.1">
    <property type="nucleotide sequence ID" value="NZ_JACHMD010000001.1"/>
</dbReference>
<dbReference type="InterPro" id="IPR009839">
    <property type="entry name" value="SseB_N"/>
</dbReference>
<accession>A0A7W7BP17</accession>
<feature type="domain" description="SseB protein N-terminal" evidence="2">
    <location>
        <begin position="241"/>
        <end position="344"/>
    </location>
</feature>
<sequence length="362" mass="37468">MALFSRRPKPQPDEPAEVPVDADPVVDGLQSDVSATVAAEEADAESAEPVPHVPISVSTYGQPARQATRPAADIPPSAPPLPRVPAEAPARTEGRKGMPDNTLVMQALAALPEQPDNAAILGVMRQTLQGTLYLRILGDARAQLNEGAPLRLAISTLGDKKFLLAYTGAAGIQAGVGADPDTNTSILGQPAQAVLKNAVDAGYDGLILDHAGPGRRIVLTTALITRTLEQADPDFTIKNLLADTRSDATARYVVEALGNKPVFIAAGARGEGESLGIAEARAADGSRYLQVFSHPLEVLALRRDDRPLPITAAQLGSALASDPGLTGVLVDAAGPWIRLDRAQLAPVLAAAASDGGDASRSS</sequence>
<organism evidence="3 4">
    <name type="scientific">Microbacterium marinum</name>
    <dbReference type="NCBI Taxonomy" id="421115"/>
    <lineage>
        <taxon>Bacteria</taxon>
        <taxon>Bacillati</taxon>
        <taxon>Actinomycetota</taxon>
        <taxon>Actinomycetes</taxon>
        <taxon>Micrococcales</taxon>
        <taxon>Microbacteriaceae</taxon>
        <taxon>Microbacterium</taxon>
    </lineage>
</organism>
<evidence type="ECO:0000256" key="1">
    <source>
        <dbReference type="SAM" id="MobiDB-lite"/>
    </source>
</evidence>
<proteinExistence type="predicted"/>
<dbReference type="AlphaFoldDB" id="A0A7W7BP17"/>
<comment type="caution">
    <text evidence="3">The sequence shown here is derived from an EMBL/GenBank/DDBJ whole genome shotgun (WGS) entry which is preliminary data.</text>
</comment>
<dbReference type="Pfam" id="PF07179">
    <property type="entry name" value="SseB"/>
    <property type="match status" value="1"/>
</dbReference>
<dbReference type="Proteomes" id="UP000573729">
    <property type="component" value="Unassembled WGS sequence"/>
</dbReference>
<reference evidence="3 4" key="1">
    <citation type="submission" date="2020-08" db="EMBL/GenBank/DDBJ databases">
        <title>Sequencing the genomes of 1000 actinobacteria strains.</title>
        <authorList>
            <person name="Klenk H.-P."/>
        </authorList>
    </citation>
    <scope>NUCLEOTIDE SEQUENCE [LARGE SCALE GENOMIC DNA]</scope>
    <source>
        <strain evidence="3 4">DSM 24947</strain>
    </source>
</reference>
<evidence type="ECO:0000313" key="4">
    <source>
        <dbReference type="Proteomes" id="UP000573729"/>
    </source>
</evidence>
<name>A0A7W7BP17_9MICO</name>
<evidence type="ECO:0000313" key="3">
    <source>
        <dbReference type="EMBL" id="MBB4666212.1"/>
    </source>
</evidence>
<feature type="region of interest" description="Disordered" evidence="1">
    <location>
        <begin position="36"/>
        <end position="98"/>
    </location>
</feature>
<protein>
    <recommendedName>
        <fullName evidence="2">SseB protein N-terminal domain-containing protein</fullName>
    </recommendedName>
</protein>
<dbReference type="EMBL" id="JACHMD010000001">
    <property type="protein sequence ID" value="MBB4666212.1"/>
    <property type="molecule type" value="Genomic_DNA"/>
</dbReference>
<feature type="region of interest" description="Disordered" evidence="1">
    <location>
        <begin position="1"/>
        <end position="24"/>
    </location>
</feature>
<keyword evidence="4" id="KW-1185">Reference proteome</keyword>
<gene>
    <name evidence="3" type="ORF">BKA24_000921</name>
</gene>